<dbReference type="OrthoDB" id="692435at2759"/>
<dbReference type="Proteomes" id="UP001141552">
    <property type="component" value="Unassembled WGS sequence"/>
</dbReference>
<dbReference type="InterPro" id="IPR013187">
    <property type="entry name" value="F-box-assoc_dom_typ3"/>
</dbReference>
<evidence type="ECO:0000313" key="4">
    <source>
        <dbReference type="EMBL" id="KAJ4822157.1"/>
    </source>
</evidence>
<evidence type="ECO:0008006" key="6">
    <source>
        <dbReference type="Google" id="ProtNLM"/>
    </source>
</evidence>
<proteinExistence type="predicted"/>
<gene>
    <name evidence="4" type="ORF">Tsubulata_020759</name>
</gene>
<keyword evidence="1" id="KW-0732">Signal</keyword>
<dbReference type="Pfam" id="PF08268">
    <property type="entry name" value="FBA_3"/>
    <property type="match status" value="1"/>
</dbReference>
<evidence type="ECO:0000256" key="1">
    <source>
        <dbReference type="SAM" id="SignalP"/>
    </source>
</evidence>
<feature type="domain" description="F-box associated beta-propeller type 3" evidence="3">
    <location>
        <begin position="113"/>
        <end position="366"/>
    </location>
</feature>
<dbReference type="Gene3D" id="1.20.1280.50">
    <property type="match status" value="1"/>
</dbReference>
<feature type="signal peptide" evidence="1">
    <location>
        <begin position="1"/>
        <end position="23"/>
    </location>
</feature>
<dbReference type="EMBL" id="JAKUCV010007743">
    <property type="protein sequence ID" value="KAJ4822157.1"/>
    <property type="molecule type" value="Genomic_DNA"/>
</dbReference>
<dbReference type="SUPFAM" id="SSF81383">
    <property type="entry name" value="F-box domain"/>
    <property type="match status" value="1"/>
</dbReference>
<reference evidence="4" key="1">
    <citation type="submission" date="2022-02" db="EMBL/GenBank/DDBJ databases">
        <authorList>
            <person name="Henning P.M."/>
            <person name="McCubbin A.G."/>
            <person name="Shore J.S."/>
        </authorList>
    </citation>
    <scope>NUCLEOTIDE SEQUENCE</scope>
    <source>
        <strain evidence="4">F60SS</strain>
        <tissue evidence="4">Leaves</tissue>
    </source>
</reference>
<dbReference type="InterPro" id="IPR001810">
    <property type="entry name" value="F-box_dom"/>
</dbReference>
<comment type="caution">
    <text evidence="4">The sequence shown here is derived from an EMBL/GenBank/DDBJ whole genome shotgun (WGS) entry which is preliminary data.</text>
</comment>
<dbReference type="NCBIfam" id="TIGR01640">
    <property type="entry name" value="F_box_assoc_1"/>
    <property type="match status" value="1"/>
</dbReference>
<evidence type="ECO:0000313" key="5">
    <source>
        <dbReference type="Proteomes" id="UP001141552"/>
    </source>
</evidence>
<evidence type="ECO:0000259" key="3">
    <source>
        <dbReference type="Pfam" id="PF08268"/>
    </source>
</evidence>
<dbReference type="PANTHER" id="PTHR31672">
    <property type="entry name" value="BNACNNG10540D PROTEIN"/>
    <property type="match status" value="1"/>
</dbReference>
<name>A0A9Q0F1D1_9ROSI</name>
<feature type="domain" description="F-box" evidence="2">
    <location>
        <begin position="35"/>
        <end position="67"/>
    </location>
</feature>
<dbReference type="InterPro" id="IPR050796">
    <property type="entry name" value="SCF_F-box_component"/>
</dbReference>
<dbReference type="InterPro" id="IPR036047">
    <property type="entry name" value="F-box-like_dom_sf"/>
</dbReference>
<dbReference type="AlphaFoldDB" id="A0A9Q0F1D1"/>
<protein>
    <recommendedName>
        <fullName evidence="6">F-box domain-containing protein</fullName>
    </recommendedName>
</protein>
<dbReference type="Pfam" id="PF00646">
    <property type="entry name" value="F-box"/>
    <property type="match status" value="1"/>
</dbReference>
<reference evidence="4" key="2">
    <citation type="journal article" date="2023" name="Plants (Basel)">
        <title>Annotation of the Turnera subulata (Passifloraceae) Draft Genome Reveals the S-Locus Evolved after the Divergence of Turneroideae from Passifloroideae in a Stepwise Manner.</title>
        <authorList>
            <person name="Henning P.M."/>
            <person name="Roalson E.H."/>
            <person name="Mir W."/>
            <person name="McCubbin A.G."/>
            <person name="Shore J.S."/>
        </authorList>
    </citation>
    <scope>NUCLEOTIDE SEQUENCE</scope>
    <source>
        <strain evidence="4">F60SS</strain>
    </source>
</reference>
<accession>A0A9Q0F1D1</accession>
<dbReference type="InterPro" id="IPR017451">
    <property type="entry name" value="F-box-assoc_interact_dom"/>
</dbReference>
<sequence length="380" mass="44058">MERNNMVVFCWSSILYKLAGVFAGGKTKKLDTESFSDDVIIDILSRLPADHVLECRRVCKRWLALTSTASFAELQLKRATPAIVAGFYDGNLQGFYVNDALSPRQQIIEQNCRLITSCDGLILGKRDSPSYDFIYNPITQDEITIPGQLKAGYMCGLYFHPATKEYRMLYAFDQNHLFQYVIVSLPTYSRRTLYNQFYCRPANPEAVLVSGNLHWMVEHIKGRNRLKTQEDNDPCANSILRFNIATENFDTMPHPECDSCPGPDCGSLQLFEVDGMISLCQRRSYSVHLWTCLDYPSWQWTRRYKFNLTHNLFSTRSLTDSTDCLLWIQNDELLLYSKRKGLFLYNLKLHSIRGVRLAGWKKHQKYNFFPYTKSLVSLRK</sequence>
<organism evidence="4 5">
    <name type="scientific">Turnera subulata</name>
    <dbReference type="NCBI Taxonomy" id="218843"/>
    <lineage>
        <taxon>Eukaryota</taxon>
        <taxon>Viridiplantae</taxon>
        <taxon>Streptophyta</taxon>
        <taxon>Embryophyta</taxon>
        <taxon>Tracheophyta</taxon>
        <taxon>Spermatophyta</taxon>
        <taxon>Magnoliopsida</taxon>
        <taxon>eudicotyledons</taxon>
        <taxon>Gunneridae</taxon>
        <taxon>Pentapetalae</taxon>
        <taxon>rosids</taxon>
        <taxon>fabids</taxon>
        <taxon>Malpighiales</taxon>
        <taxon>Passifloraceae</taxon>
        <taxon>Turnera</taxon>
    </lineage>
</organism>
<feature type="chain" id="PRO_5040325287" description="F-box domain-containing protein" evidence="1">
    <location>
        <begin position="24"/>
        <end position="380"/>
    </location>
</feature>
<keyword evidence="5" id="KW-1185">Reference proteome</keyword>
<evidence type="ECO:0000259" key="2">
    <source>
        <dbReference type="Pfam" id="PF00646"/>
    </source>
</evidence>